<dbReference type="Proteomes" id="UP001338137">
    <property type="component" value="Unassembled WGS sequence"/>
</dbReference>
<keyword evidence="7 10" id="KW-0472">Membrane</keyword>
<feature type="binding site" evidence="10">
    <location>
        <position position="196"/>
    </location>
    <ligand>
        <name>UDP-N-acetyl-alpha-D-glucosamine</name>
        <dbReference type="ChEBI" id="CHEBI:57705"/>
    </ligand>
</feature>
<evidence type="ECO:0000256" key="5">
    <source>
        <dbReference type="ARBA" id="ARBA00022960"/>
    </source>
</evidence>
<dbReference type="HAMAP" id="MF_00033">
    <property type="entry name" value="MurG"/>
    <property type="match status" value="1"/>
</dbReference>
<reference evidence="13 14" key="1">
    <citation type="submission" date="2023-03" db="EMBL/GenBank/DDBJ databases">
        <title>Bacillus Genome Sequencing.</title>
        <authorList>
            <person name="Dunlap C."/>
        </authorList>
    </citation>
    <scope>NUCLEOTIDE SEQUENCE [LARGE SCALE GENOMIC DNA]</scope>
    <source>
        <strain evidence="13 14">BD-533</strain>
    </source>
</reference>
<dbReference type="InterPro" id="IPR006009">
    <property type="entry name" value="GlcNAc_MurG"/>
</dbReference>
<proteinExistence type="inferred from homology"/>
<keyword evidence="5 10" id="KW-0133">Cell shape</keyword>
<dbReference type="PANTHER" id="PTHR21015">
    <property type="entry name" value="UDP-N-ACETYLGLUCOSAMINE--N-ACETYLMURAMYL-(PENTAPEPTIDE) PYROPHOSPHORYL-UNDECAPRENOL N-ACETYLGLUCOSAMINE TRANSFERASE 1"/>
    <property type="match status" value="1"/>
</dbReference>
<feature type="domain" description="Glycosyl transferase family 28 C-terminal" evidence="12">
    <location>
        <begin position="189"/>
        <end position="336"/>
    </location>
</feature>
<keyword evidence="6 10" id="KW-0573">Peptidoglycan synthesis</keyword>
<evidence type="ECO:0000313" key="13">
    <source>
        <dbReference type="EMBL" id="MEC0226391.1"/>
    </source>
</evidence>
<keyword evidence="9 10" id="KW-0961">Cell wall biogenesis/degradation</keyword>
<comment type="caution">
    <text evidence="13">The sequence shown here is derived from an EMBL/GenBank/DDBJ whole genome shotgun (WGS) entry which is preliminary data.</text>
</comment>
<dbReference type="SUPFAM" id="SSF53756">
    <property type="entry name" value="UDP-Glycosyltransferase/glycogen phosphorylase"/>
    <property type="match status" value="1"/>
</dbReference>
<evidence type="ECO:0000256" key="10">
    <source>
        <dbReference type="HAMAP-Rule" id="MF_00033"/>
    </source>
</evidence>
<dbReference type="PANTHER" id="PTHR21015:SF27">
    <property type="entry name" value="UDP-N-ACETYLGLUCOSAMINE--N-ACETYLMURAMYL-(PENTAPEPTIDE) PYROPHOSPHORYL-UNDECAPRENOL N-ACETYLGLUCOSAMINE TRANSFERASE"/>
    <property type="match status" value="1"/>
</dbReference>
<dbReference type="CDD" id="cd03785">
    <property type="entry name" value="GT28_MurG"/>
    <property type="match status" value="1"/>
</dbReference>
<dbReference type="EC" id="2.4.1.227" evidence="10"/>
<keyword evidence="3 10" id="KW-0328">Glycosyltransferase</keyword>
<dbReference type="InterPro" id="IPR004276">
    <property type="entry name" value="GlycoTrans_28_N"/>
</dbReference>
<evidence type="ECO:0000313" key="14">
    <source>
        <dbReference type="Proteomes" id="UP001338137"/>
    </source>
</evidence>
<dbReference type="NCBIfam" id="NF009102">
    <property type="entry name" value="PRK12446.1"/>
    <property type="match status" value="1"/>
</dbReference>
<comment type="subcellular location">
    <subcellularLocation>
        <location evidence="10">Cell membrane</location>
        <topology evidence="10">Peripheral membrane protein</topology>
        <orientation evidence="10">Cytoplasmic side</orientation>
    </subcellularLocation>
</comment>
<dbReference type="Pfam" id="PF03033">
    <property type="entry name" value="Glyco_transf_28"/>
    <property type="match status" value="1"/>
</dbReference>
<comment type="function">
    <text evidence="10">Cell wall formation. Catalyzes the transfer of a GlcNAc subunit on undecaprenyl-pyrophosphoryl-MurNAc-pentapeptide (lipid intermediate I) to form undecaprenyl-pyrophosphoryl-MurNAc-(pentapeptide)GlcNAc (lipid intermediate II).</text>
</comment>
<evidence type="ECO:0000256" key="4">
    <source>
        <dbReference type="ARBA" id="ARBA00022679"/>
    </source>
</evidence>
<evidence type="ECO:0000256" key="1">
    <source>
        <dbReference type="ARBA" id="ARBA00022475"/>
    </source>
</evidence>
<evidence type="ECO:0000256" key="3">
    <source>
        <dbReference type="ARBA" id="ARBA00022676"/>
    </source>
</evidence>
<feature type="binding site" evidence="10">
    <location>
        <begin position="12"/>
        <end position="14"/>
    </location>
    <ligand>
        <name>UDP-N-acetyl-alpha-D-glucosamine</name>
        <dbReference type="ChEBI" id="CHEBI:57705"/>
    </ligand>
</feature>
<protein>
    <recommendedName>
        <fullName evidence="10">UDP-N-acetylglucosamine--N-acetylmuramyl-(pentapeptide) pyrophosphoryl-undecaprenol N-acetylglucosamine transferase</fullName>
        <ecNumber evidence="10">2.4.1.227</ecNumber>
    </recommendedName>
    <alternativeName>
        <fullName evidence="10">Undecaprenyl-PP-MurNAc-pentapeptide-UDPGlcNAc GlcNAc transferase</fullName>
    </alternativeName>
</protein>
<keyword evidence="2 10" id="KW-0132">Cell division</keyword>
<comment type="catalytic activity">
    <reaction evidence="10">
        <text>di-trans,octa-cis-undecaprenyl diphospho-N-acetyl-alpha-D-muramoyl-L-alanyl-D-glutamyl-meso-2,6-diaminopimeloyl-D-alanyl-D-alanine + UDP-N-acetyl-alpha-D-glucosamine = di-trans,octa-cis-undecaprenyl diphospho-[N-acetyl-alpha-D-glucosaminyl-(1-&gt;4)]-N-acetyl-alpha-D-muramoyl-L-alanyl-D-glutamyl-meso-2,6-diaminopimeloyl-D-alanyl-D-alanine + UDP + H(+)</text>
        <dbReference type="Rhea" id="RHEA:31227"/>
        <dbReference type="ChEBI" id="CHEBI:15378"/>
        <dbReference type="ChEBI" id="CHEBI:57705"/>
        <dbReference type="ChEBI" id="CHEBI:58223"/>
        <dbReference type="ChEBI" id="CHEBI:61387"/>
        <dbReference type="ChEBI" id="CHEBI:61388"/>
        <dbReference type="EC" id="2.4.1.227"/>
    </reaction>
</comment>
<dbReference type="EMBL" id="JARLKY010000010">
    <property type="protein sequence ID" value="MEC0226391.1"/>
    <property type="molecule type" value="Genomic_DNA"/>
</dbReference>
<dbReference type="Gene3D" id="3.40.50.2000">
    <property type="entry name" value="Glycogen Phosphorylase B"/>
    <property type="match status" value="2"/>
</dbReference>
<evidence type="ECO:0000259" key="11">
    <source>
        <dbReference type="Pfam" id="PF03033"/>
    </source>
</evidence>
<dbReference type="RefSeq" id="WP_326070792.1">
    <property type="nucleotide sequence ID" value="NZ_JARLKY010000010.1"/>
</dbReference>
<evidence type="ECO:0000256" key="8">
    <source>
        <dbReference type="ARBA" id="ARBA00023306"/>
    </source>
</evidence>
<evidence type="ECO:0000256" key="9">
    <source>
        <dbReference type="ARBA" id="ARBA00023316"/>
    </source>
</evidence>
<evidence type="ECO:0000256" key="2">
    <source>
        <dbReference type="ARBA" id="ARBA00022618"/>
    </source>
</evidence>
<evidence type="ECO:0000259" key="12">
    <source>
        <dbReference type="Pfam" id="PF04101"/>
    </source>
</evidence>
<keyword evidence="8 10" id="KW-0131">Cell cycle</keyword>
<evidence type="ECO:0000256" key="7">
    <source>
        <dbReference type="ARBA" id="ARBA00023136"/>
    </source>
</evidence>
<feature type="domain" description="Glycosyltransferase family 28 N-terminal" evidence="11">
    <location>
        <begin position="5"/>
        <end position="142"/>
    </location>
</feature>
<evidence type="ECO:0000256" key="6">
    <source>
        <dbReference type="ARBA" id="ARBA00022984"/>
    </source>
</evidence>
<feature type="binding site" evidence="10">
    <location>
        <position position="290"/>
    </location>
    <ligand>
        <name>UDP-N-acetyl-alpha-D-glucosamine</name>
        <dbReference type="ChEBI" id="CHEBI:57705"/>
    </ligand>
</feature>
<keyword evidence="4 10" id="KW-0808">Transferase</keyword>
<sequence>MKQTIVFTGGGSAGHVSGNLVLIPKCAEEKWDIHYIGSEQGIERMLVSDCQEVKYHAISTGKLRRYFSWKNGIDICKVMRGICQSYRLIKKLKPNVIFSKGGFVAVPVVLGARLNKVPIIIYEPDLNLGLANKISLPFATYMCTAFHETAKKPHYRKAIYVGPIIKEAYKSGNTVRGLASCGFTSEKPVLLIMGGSQGAHSINQMVKSVLDQLVDNFQVIHICGKGKVDDSLSIPGYKSYEFVREELPDLLAAAAIIVSRAGSNSIMELLALQKPMLLIPHTNGGSRSGQLVNAQYFQQAGYADMLLEEQMTAQSFIKAIKQLYENRFVYIAKMKKHDHGGGAAVVMDLIRGGRSGLGN</sequence>
<keyword evidence="14" id="KW-1185">Reference proteome</keyword>
<comment type="similarity">
    <text evidence="10">Belongs to the glycosyltransferase 28 family. MurG subfamily.</text>
</comment>
<comment type="pathway">
    <text evidence="10">Cell wall biogenesis; peptidoglycan biosynthesis.</text>
</comment>
<gene>
    <name evidence="10" type="primary">murG</name>
    <name evidence="13" type="ORF">P4I72_04595</name>
</gene>
<accession>A0ABU6FWW3</accession>
<name>A0ABU6FWW3_9BACL</name>
<organism evidence="13 14">
    <name type="scientific">Paenibacillus alba</name>
    <dbReference type="NCBI Taxonomy" id="1197127"/>
    <lineage>
        <taxon>Bacteria</taxon>
        <taxon>Bacillati</taxon>
        <taxon>Bacillota</taxon>
        <taxon>Bacilli</taxon>
        <taxon>Bacillales</taxon>
        <taxon>Paenibacillaceae</taxon>
        <taxon>Paenibacillus</taxon>
    </lineage>
</organism>
<comment type="caution">
    <text evidence="10">Lacks conserved residue(s) required for the propagation of feature annotation.</text>
</comment>
<dbReference type="Pfam" id="PF04101">
    <property type="entry name" value="Glyco_tran_28_C"/>
    <property type="match status" value="1"/>
</dbReference>
<keyword evidence="1 10" id="KW-1003">Cell membrane</keyword>
<dbReference type="InterPro" id="IPR007235">
    <property type="entry name" value="Glyco_trans_28_C"/>
</dbReference>